<dbReference type="AlphaFoldDB" id="A0A081NVK8"/>
<name>A0A081NVK8_9BACL</name>
<keyword evidence="1" id="KW-0285">Flavoprotein</keyword>
<dbReference type="Proteomes" id="UP000028123">
    <property type="component" value="Unassembled WGS sequence"/>
</dbReference>
<keyword evidence="2" id="KW-0274">FAD</keyword>
<keyword evidence="3" id="KW-0560">Oxidoreductase</keyword>
<dbReference type="InterPro" id="IPR016166">
    <property type="entry name" value="FAD-bd_PCMH"/>
</dbReference>
<gene>
    <name evidence="5" type="ORF">ET33_23410</name>
</gene>
<dbReference type="SUPFAM" id="SSF55447">
    <property type="entry name" value="CO dehydrogenase flavoprotein C-terminal domain-like"/>
    <property type="match status" value="1"/>
</dbReference>
<evidence type="ECO:0000313" key="6">
    <source>
        <dbReference type="Proteomes" id="UP000028123"/>
    </source>
</evidence>
<keyword evidence="6" id="KW-1185">Reference proteome</keyword>
<dbReference type="Pfam" id="PF00941">
    <property type="entry name" value="FAD_binding_5"/>
    <property type="match status" value="1"/>
</dbReference>
<dbReference type="PANTHER" id="PTHR42659:SF2">
    <property type="entry name" value="XANTHINE DEHYDROGENASE SUBUNIT C-RELATED"/>
    <property type="match status" value="1"/>
</dbReference>
<dbReference type="eggNOG" id="COG1319">
    <property type="taxonomic scope" value="Bacteria"/>
</dbReference>
<dbReference type="Gene3D" id="3.30.43.10">
    <property type="entry name" value="Uridine Diphospho-n-acetylenolpyruvylglucosamine Reductase, domain 2"/>
    <property type="match status" value="1"/>
</dbReference>
<evidence type="ECO:0000259" key="4">
    <source>
        <dbReference type="PROSITE" id="PS51387"/>
    </source>
</evidence>
<dbReference type="Gene3D" id="3.30.465.10">
    <property type="match status" value="1"/>
</dbReference>
<dbReference type="PANTHER" id="PTHR42659">
    <property type="entry name" value="XANTHINE DEHYDROGENASE SUBUNIT C-RELATED"/>
    <property type="match status" value="1"/>
</dbReference>
<comment type="caution">
    <text evidence="5">The sequence shown here is derived from an EMBL/GenBank/DDBJ whole genome shotgun (WGS) entry which is preliminary data.</text>
</comment>
<dbReference type="InterPro" id="IPR036318">
    <property type="entry name" value="FAD-bd_PCMH-like_sf"/>
</dbReference>
<dbReference type="EMBL" id="JNVM01000038">
    <property type="protein sequence ID" value="KEQ22481.1"/>
    <property type="molecule type" value="Genomic_DNA"/>
</dbReference>
<feature type="domain" description="FAD-binding PCMH-type" evidence="4">
    <location>
        <begin position="1"/>
        <end position="174"/>
    </location>
</feature>
<organism evidence="5 6">
    <name type="scientific">Paenibacillus tyrfis</name>
    <dbReference type="NCBI Taxonomy" id="1501230"/>
    <lineage>
        <taxon>Bacteria</taxon>
        <taxon>Bacillati</taxon>
        <taxon>Bacillota</taxon>
        <taxon>Bacilli</taxon>
        <taxon>Bacillales</taxon>
        <taxon>Paenibacillaceae</taxon>
        <taxon>Paenibacillus</taxon>
    </lineage>
</organism>
<dbReference type="InterPro" id="IPR051312">
    <property type="entry name" value="Diverse_Substr_Oxidored"/>
</dbReference>
<proteinExistence type="predicted"/>
<dbReference type="RefSeq" id="WP_036691298.1">
    <property type="nucleotide sequence ID" value="NZ_JNVM01000038.1"/>
</dbReference>
<dbReference type="InterPro" id="IPR016169">
    <property type="entry name" value="FAD-bd_PCMH_sub2"/>
</dbReference>
<dbReference type="PROSITE" id="PS51387">
    <property type="entry name" value="FAD_PCMH"/>
    <property type="match status" value="1"/>
</dbReference>
<dbReference type="OrthoDB" id="9774454at2"/>
<dbReference type="InterPro" id="IPR016167">
    <property type="entry name" value="FAD-bd_PCMH_sub1"/>
</dbReference>
<evidence type="ECO:0000256" key="2">
    <source>
        <dbReference type="ARBA" id="ARBA00022827"/>
    </source>
</evidence>
<dbReference type="SUPFAM" id="SSF56176">
    <property type="entry name" value="FAD-binding/transporter-associated domain-like"/>
    <property type="match status" value="1"/>
</dbReference>
<dbReference type="InterPro" id="IPR002346">
    <property type="entry name" value="Mopterin_DH_FAD-bd"/>
</dbReference>
<reference evidence="5 6" key="1">
    <citation type="submission" date="2014-06" db="EMBL/GenBank/DDBJ databases">
        <title>Draft genome sequence of Paenibacillus sp. MSt1.</title>
        <authorList>
            <person name="Aw Y.K."/>
            <person name="Ong K.S."/>
            <person name="Gan H.M."/>
            <person name="Lee S.M."/>
        </authorList>
    </citation>
    <scope>NUCLEOTIDE SEQUENCE [LARGE SCALE GENOMIC DNA]</scope>
    <source>
        <strain evidence="5 6">MSt1</strain>
    </source>
</reference>
<dbReference type="GO" id="GO:0016491">
    <property type="term" value="F:oxidoreductase activity"/>
    <property type="evidence" value="ECO:0007669"/>
    <property type="project" value="UniProtKB-KW"/>
</dbReference>
<evidence type="ECO:0000256" key="3">
    <source>
        <dbReference type="ARBA" id="ARBA00023002"/>
    </source>
</evidence>
<accession>A0A081NVK8</accession>
<sequence>MIPFDFEYYKPSSVRMAVEWFQLLQQQGKHPIYYAGGTEIITWARTNSIHPGAVIDLKSIPECKVMEIRNDKLIIGACVTLSALSAANLFPLLGETARGAADQTVRNKITFGGNICGKIHYRETVLPLLLANSRMVIAGIQGIREVPIHQVFLQRLRLKNGEFLVQTFTDRSYLSLPFVHYKKRQIGNVGYPLVTVASLKKDHRIHTAYSGVCSFPFRSVEIDRALNDSSIPLEARIEQAIGKLPAPVLQNAEGSALYRKFVLKQTMAEAVHALERR</sequence>
<dbReference type="GO" id="GO:0071949">
    <property type="term" value="F:FAD binding"/>
    <property type="evidence" value="ECO:0007669"/>
    <property type="project" value="InterPro"/>
</dbReference>
<protein>
    <submittedName>
        <fullName evidence="5">Xanthine dehydrogenase</fullName>
    </submittedName>
</protein>
<dbReference type="InterPro" id="IPR036683">
    <property type="entry name" value="CO_DH_flav_C_dom_sf"/>
</dbReference>
<evidence type="ECO:0000313" key="5">
    <source>
        <dbReference type="EMBL" id="KEQ22481.1"/>
    </source>
</evidence>
<evidence type="ECO:0000256" key="1">
    <source>
        <dbReference type="ARBA" id="ARBA00022630"/>
    </source>
</evidence>